<dbReference type="SMART" id="SM00635">
    <property type="entry name" value="BID_2"/>
    <property type="match status" value="1"/>
</dbReference>
<evidence type="ECO:0000313" key="2">
    <source>
        <dbReference type="EMBL" id="TQK76013.1"/>
    </source>
</evidence>
<gene>
    <name evidence="2" type="ORF">FB389_0662</name>
</gene>
<dbReference type="InterPro" id="IPR003343">
    <property type="entry name" value="Big_2"/>
</dbReference>
<dbReference type="OrthoDB" id="9806009at2"/>
<proteinExistence type="predicted"/>
<accession>A0A542SN10</accession>
<dbReference type="Proteomes" id="UP000316181">
    <property type="component" value="Unassembled WGS sequence"/>
</dbReference>
<dbReference type="RefSeq" id="WP_142111334.1">
    <property type="nucleotide sequence ID" value="NZ_BAAATB010000008.1"/>
</dbReference>
<name>A0A542SN10_9MICO</name>
<dbReference type="Gene3D" id="2.60.120.380">
    <property type="match status" value="1"/>
</dbReference>
<feature type="domain" description="BIG2" evidence="1">
    <location>
        <begin position="282"/>
        <end position="362"/>
    </location>
</feature>
<comment type="caution">
    <text evidence="2">The sequence shown here is derived from an EMBL/GenBank/DDBJ whole genome shotgun (WGS) entry which is preliminary data.</text>
</comment>
<reference evidence="2 3" key="1">
    <citation type="submission" date="2019-06" db="EMBL/GenBank/DDBJ databases">
        <title>Sequencing the genomes of 1000 actinobacteria strains.</title>
        <authorList>
            <person name="Klenk H.-P."/>
        </authorList>
    </citation>
    <scope>NUCLEOTIDE SEQUENCE [LARGE SCALE GENOMIC DNA]</scope>
    <source>
        <strain evidence="2 3">DSM 10596</strain>
    </source>
</reference>
<dbReference type="InterPro" id="IPR008964">
    <property type="entry name" value="Invasin/intimin_cell_adhesion"/>
</dbReference>
<dbReference type="AlphaFoldDB" id="A0A542SN10"/>
<dbReference type="EMBL" id="VFNV01000001">
    <property type="protein sequence ID" value="TQK76013.1"/>
    <property type="molecule type" value="Genomic_DNA"/>
</dbReference>
<dbReference type="Pfam" id="PF02368">
    <property type="entry name" value="Big_2"/>
    <property type="match status" value="1"/>
</dbReference>
<dbReference type="SUPFAM" id="SSF49373">
    <property type="entry name" value="Invasin/intimin cell-adhesion fragments"/>
    <property type="match status" value="1"/>
</dbReference>
<sequence>MSEVVPTAEPSARLRRRWTFMTASLAVTVLAVGALLAAPPQAADSAIAGVTKLLDVPQASITKALPSCDFADYCASYNVTLSAGSVVQFQTINPTNSLTLKLYDSFKTETDVVSSSANSSDWANFSVENDDTVGLGVTPVLRSGRYTLVVGSNYQLVYGLYAFTIPNTLKIVSLGSTTKGEFTDKSTRRISGKYTNYSDGVAFNARKGDTVTITFKKVTDTEATVTLYDSFRNQLTYKSDWNGTAQIADYKIPFDGLFQVMVAGKTTGKFSIKIAKKQPYVAVKKVKLSKKKVTLRLKKNKRTIKIKAKVTPSNASDKKVTWTSSNTRVAKVSKGGKITAKRVGKATITATTRDGAKRAVVKVKVKKR</sequence>
<protein>
    <submittedName>
        <fullName evidence="2">Ig-like protein group 2</fullName>
    </submittedName>
</protein>
<organism evidence="2 3">
    <name type="scientific">Rarobacter incanus</name>
    <dbReference type="NCBI Taxonomy" id="153494"/>
    <lineage>
        <taxon>Bacteria</taxon>
        <taxon>Bacillati</taxon>
        <taxon>Actinomycetota</taxon>
        <taxon>Actinomycetes</taxon>
        <taxon>Micrococcales</taxon>
        <taxon>Rarobacteraceae</taxon>
        <taxon>Rarobacter</taxon>
    </lineage>
</organism>
<keyword evidence="3" id="KW-1185">Reference proteome</keyword>
<dbReference type="Gene3D" id="2.60.40.1080">
    <property type="match status" value="1"/>
</dbReference>
<evidence type="ECO:0000313" key="3">
    <source>
        <dbReference type="Proteomes" id="UP000316181"/>
    </source>
</evidence>
<evidence type="ECO:0000259" key="1">
    <source>
        <dbReference type="SMART" id="SM00635"/>
    </source>
</evidence>